<keyword evidence="2" id="KW-0732">Signal</keyword>
<proteinExistence type="predicted"/>
<feature type="compositionally biased region" description="Polar residues" evidence="1">
    <location>
        <begin position="300"/>
        <end position="326"/>
    </location>
</feature>
<sequence length="326" mass="37083">MSFRFLILLLLASTLLVNSFPIGKDNESDESEVEVDTTTEAENIEVESQEASLDEQLNEVSEDPTREKRGLYSSERTEEEVEISHGMHHREKRHSEHLPHPDPPSHTAKRSTEHHRVKRSEGHPHEKKATHSPEGHIVAKDDHHGHEKRSSDSHHGHQKRSVDEHHGHQKKNAEDHHEHQKRSEHVEHQAEMHEHQKRSTQEVSGHPEHHLVKRSGGEGGHRHHRSTDQGLDEDEPEDEIQTDENDEVTEEPGSRKRRNTDTPMPSFPSDHDSEHSNSVAIRVKRVSRAGSSHKVRTLNKNRGNSKAGETTQNDSLTPNSGGVFNS</sequence>
<feature type="compositionally biased region" description="Acidic residues" evidence="1">
    <location>
        <begin position="27"/>
        <end position="62"/>
    </location>
</feature>
<dbReference type="GeneID" id="177387"/>
<evidence type="ECO:0000256" key="2">
    <source>
        <dbReference type="SAM" id="SignalP"/>
    </source>
</evidence>
<dbReference type="EMBL" id="BX284604">
    <property type="protein sequence ID" value="CCD72058.1"/>
    <property type="molecule type" value="Genomic_DNA"/>
</dbReference>
<evidence type="ECO:0000313" key="4">
    <source>
        <dbReference type="Proteomes" id="UP000001940"/>
    </source>
</evidence>
<gene>
    <name evidence="3 5" type="primary">nlp-16</name>
    <name evidence="3" type="ORF">CELE_T13A10.5</name>
    <name evidence="5" type="ORF">T13A10.5</name>
</gene>
<feature type="chain" id="PRO_5004200644" evidence="2">
    <location>
        <begin position="20"/>
        <end position="326"/>
    </location>
</feature>
<feature type="signal peptide" evidence="2">
    <location>
        <begin position="1"/>
        <end position="19"/>
    </location>
</feature>
<dbReference type="KEGG" id="cel:CELE_T13A10.5"/>
<dbReference type="PaxDb" id="6239-T13A10.5"/>
<dbReference type="Bgee" id="WBGene00003754">
    <property type="expression patterns" value="Expressed in larva and 3 other cell types or tissues"/>
</dbReference>
<dbReference type="ExpressionAtlas" id="Q22442">
    <property type="expression patterns" value="baseline and differential"/>
</dbReference>
<dbReference type="InParanoid" id="Q22442"/>
<feature type="compositionally biased region" description="Basic residues" evidence="1">
    <location>
        <begin position="107"/>
        <end position="118"/>
    </location>
</feature>
<feature type="region of interest" description="Disordered" evidence="1">
    <location>
        <begin position="21"/>
        <end position="326"/>
    </location>
</feature>
<accession>Q22442</accession>
<feature type="compositionally biased region" description="Basic and acidic residues" evidence="1">
    <location>
        <begin position="119"/>
        <end position="220"/>
    </location>
</feature>
<reference evidence="3 4" key="1">
    <citation type="journal article" date="1998" name="Science">
        <title>Genome sequence of the nematode C. elegans: a platform for investigating biology.</title>
        <authorList>
            <consortium name="The C. elegans sequencing consortium"/>
            <person name="Sulson J.E."/>
            <person name="Waterston R."/>
        </authorList>
    </citation>
    <scope>NUCLEOTIDE SEQUENCE [LARGE SCALE GENOMIC DNA]</scope>
    <source>
        <strain evidence="3 4">Bristol N2</strain>
    </source>
</reference>
<dbReference type="eggNOG" id="ENOG502TG1N">
    <property type="taxonomic scope" value="Eukaryota"/>
</dbReference>
<dbReference type="OMA" id="ISHGMHH"/>
<dbReference type="AGR" id="WB:WBGene00003754"/>
<feature type="compositionally biased region" description="Acidic residues" evidence="1">
    <location>
        <begin position="230"/>
        <end position="250"/>
    </location>
</feature>
<dbReference type="HOGENOM" id="CLU_894970_0_0_1"/>
<evidence type="ECO:0000313" key="3">
    <source>
        <dbReference type="EMBL" id="CCD72058.1"/>
    </source>
</evidence>
<name>Q22442_CAEEL</name>
<dbReference type="PhylomeDB" id="Q22442"/>
<feature type="compositionally biased region" description="Basic residues" evidence="1">
    <location>
        <begin position="282"/>
        <end position="299"/>
    </location>
</feature>
<dbReference type="CTD" id="177387"/>
<organism evidence="3 4">
    <name type="scientific">Caenorhabditis elegans</name>
    <dbReference type="NCBI Taxonomy" id="6239"/>
    <lineage>
        <taxon>Eukaryota</taxon>
        <taxon>Metazoa</taxon>
        <taxon>Ecdysozoa</taxon>
        <taxon>Nematoda</taxon>
        <taxon>Chromadorea</taxon>
        <taxon>Rhabditida</taxon>
        <taxon>Rhabditina</taxon>
        <taxon>Rhabditomorpha</taxon>
        <taxon>Rhabditoidea</taxon>
        <taxon>Rhabditidae</taxon>
        <taxon>Peloderinae</taxon>
        <taxon>Caenorhabditis</taxon>
    </lineage>
</organism>
<evidence type="ECO:0000256" key="1">
    <source>
        <dbReference type="SAM" id="MobiDB-lite"/>
    </source>
</evidence>
<dbReference type="STRING" id="6239.T13A10.5a.1"/>
<dbReference type="UCSC" id="T13A10.5">
    <property type="organism name" value="c. elegans"/>
</dbReference>
<dbReference type="Proteomes" id="UP000001940">
    <property type="component" value="Chromosome IV"/>
</dbReference>
<dbReference type="AlphaFoldDB" id="Q22442"/>
<dbReference type="RefSeq" id="NP_001023384.1">
    <property type="nucleotide sequence ID" value="NM_001028213.5"/>
</dbReference>
<evidence type="ECO:0000313" key="5">
    <source>
        <dbReference type="WormBase" id="T13A10.5a"/>
    </source>
</evidence>
<dbReference type="OrthoDB" id="5857509at2759"/>
<protein>
    <submittedName>
        <fullName evidence="3">Histidine-rich glycoprotein-like</fullName>
    </submittedName>
</protein>
<dbReference type="WormBase" id="T13A10.5a">
    <property type="protein sequence ID" value="CE31727"/>
    <property type="gene ID" value="WBGene00003754"/>
    <property type="gene designation" value="nlp-16"/>
</dbReference>
<dbReference type="SMR" id="Q22442"/>
<dbReference type="FunCoup" id="Q22442">
    <property type="interactions" value="1489"/>
</dbReference>
<dbReference type="PIR" id="T16848">
    <property type="entry name" value="T16848"/>
</dbReference>
<keyword evidence="4" id="KW-1185">Reference proteome</keyword>